<accession>A0ABR5SBH4</accession>
<keyword evidence="4" id="KW-0175">Coiled coil</keyword>
<name>A0ABR5SBH4_9BACT</name>
<reference evidence="7 8" key="1">
    <citation type="submission" date="2015-11" db="EMBL/GenBank/DDBJ databases">
        <authorList>
            <person name="Lin W."/>
        </authorList>
    </citation>
    <scope>NUCLEOTIDE SEQUENCE [LARGE SCALE GENOMIC DNA]</scope>
    <source>
        <strain evidence="7 8">HCH-1</strain>
    </source>
</reference>
<feature type="domain" description="Response regulatory" evidence="5">
    <location>
        <begin position="2"/>
        <end position="127"/>
    </location>
</feature>
<dbReference type="PROSITE" id="PS50887">
    <property type="entry name" value="GGDEF"/>
    <property type="match status" value="1"/>
</dbReference>
<evidence type="ECO:0000256" key="3">
    <source>
        <dbReference type="PROSITE-ProRule" id="PRU00169"/>
    </source>
</evidence>
<gene>
    <name evidence="7" type="ORF">ASN18_3068</name>
</gene>
<dbReference type="Proteomes" id="UP000060487">
    <property type="component" value="Unassembled WGS sequence"/>
</dbReference>
<evidence type="ECO:0000256" key="4">
    <source>
        <dbReference type="SAM" id="Coils"/>
    </source>
</evidence>
<keyword evidence="3" id="KW-0597">Phosphoprotein</keyword>
<dbReference type="SMART" id="SM00267">
    <property type="entry name" value="GGDEF"/>
    <property type="match status" value="1"/>
</dbReference>
<dbReference type="Gene3D" id="3.40.50.2300">
    <property type="match status" value="1"/>
</dbReference>
<evidence type="ECO:0000256" key="2">
    <source>
        <dbReference type="ARBA" id="ARBA00034247"/>
    </source>
</evidence>
<evidence type="ECO:0000259" key="5">
    <source>
        <dbReference type="PROSITE" id="PS50110"/>
    </source>
</evidence>
<dbReference type="Pfam" id="PF00990">
    <property type="entry name" value="GGDEF"/>
    <property type="match status" value="1"/>
</dbReference>
<protein>
    <recommendedName>
        <fullName evidence="1">diguanylate cyclase</fullName>
        <ecNumber evidence="1">2.7.7.65</ecNumber>
    </recommendedName>
</protein>
<dbReference type="PANTHER" id="PTHR45138:SF9">
    <property type="entry name" value="DIGUANYLATE CYCLASE DGCM-RELATED"/>
    <property type="match status" value="1"/>
</dbReference>
<comment type="caution">
    <text evidence="7">The sequence shown here is derived from an EMBL/GenBank/DDBJ whole genome shotgun (WGS) entry which is preliminary data.</text>
</comment>
<dbReference type="CDD" id="cd17546">
    <property type="entry name" value="REC_hyHK_CKI1_RcsC-like"/>
    <property type="match status" value="1"/>
</dbReference>
<evidence type="ECO:0000313" key="7">
    <source>
        <dbReference type="EMBL" id="KWT76802.1"/>
    </source>
</evidence>
<dbReference type="RefSeq" id="WP_085053673.1">
    <property type="nucleotide sequence ID" value="NZ_LNQR01000124.1"/>
</dbReference>
<dbReference type="InterPro" id="IPR043128">
    <property type="entry name" value="Rev_trsase/Diguanyl_cyclase"/>
</dbReference>
<evidence type="ECO:0000259" key="6">
    <source>
        <dbReference type="PROSITE" id="PS50887"/>
    </source>
</evidence>
<dbReference type="SUPFAM" id="SSF55073">
    <property type="entry name" value="Nucleotide cyclase"/>
    <property type="match status" value="1"/>
</dbReference>
<feature type="domain" description="GGDEF" evidence="6">
    <location>
        <begin position="191"/>
        <end position="323"/>
    </location>
</feature>
<organism evidence="7 8">
    <name type="scientific">Candidatus Magnetominusculus xianensis</name>
    <dbReference type="NCBI Taxonomy" id="1748249"/>
    <lineage>
        <taxon>Bacteria</taxon>
        <taxon>Pseudomonadati</taxon>
        <taxon>Nitrospirota</taxon>
        <taxon>Nitrospiria</taxon>
        <taxon>Nitrospirales</taxon>
        <taxon>Nitrospiraceae</taxon>
        <taxon>Candidatus Magnetominusculus</taxon>
    </lineage>
</organism>
<dbReference type="InterPro" id="IPR000160">
    <property type="entry name" value="GGDEF_dom"/>
</dbReference>
<dbReference type="Pfam" id="PF00072">
    <property type="entry name" value="Response_reg"/>
    <property type="match status" value="1"/>
</dbReference>
<feature type="modified residue" description="4-aspartylphosphate" evidence="3">
    <location>
        <position position="60"/>
    </location>
</feature>
<dbReference type="InterPro" id="IPR029787">
    <property type="entry name" value="Nucleotide_cyclase"/>
</dbReference>
<dbReference type="CDD" id="cd01949">
    <property type="entry name" value="GGDEF"/>
    <property type="match status" value="1"/>
</dbReference>
<proteinExistence type="predicted"/>
<dbReference type="SUPFAM" id="SSF52172">
    <property type="entry name" value="CheY-like"/>
    <property type="match status" value="1"/>
</dbReference>
<dbReference type="InterPro" id="IPR001789">
    <property type="entry name" value="Sig_transdc_resp-reg_receiver"/>
</dbReference>
<dbReference type="EC" id="2.7.7.65" evidence="1"/>
<dbReference type="InterPro" id="IPR050469">
    <property type="entry name" value="Diguanylate_Cyclase"/>
</dbReference>
<comment type="catalytic activity">
    <reaction evidence="2">
        <text>2 GTP = 3',3'-c-di-GMP + 2 diphosphate</text>
        <dbReference type="Rhea" id="RHEA:24898"/>
        <dbReference type="ChEBI" id="CHEBI:33019"/>
        <dbReference type="ChEBI" id="CHEBI:37565"/>
        <dbReference type="ChEBI" id="CHEBI:58805"/>
        <dbReference type="EC" id="2.7.7.65"/>
    </reaction>
</comment>
<dbReference type="Gene3D" id="3.30.70.270">
    <property type="match status" value="1"/>
</dbReference>
<dbReference type="PANTHER" id="PTHR45138">
    <property type="entry name" value="REGULATORY COMPONENTS OF SENSORY TRANSDUCTION SYSTEM"/>
    <property type="match status" value="1"/>
</dbReference>
<sequence>MSILIVEDSDDICLIMNRHLTKIGYKNILLAASAEEAFDIIGLDKGDSGINKDVELILMDIGLPGLDGIGACKKIKSNHWYNDVPIIMVTGDTSVISLENAFKAGAIDYITKPVKMIELRARVDSALKLKNEMDRRKAREIELEALTRQLKEANRILTNLSYIDGLTGVANRRYFDDYSEQEWKKAFRGHNFISVVLVDIDFFKQLNDTEGHLYGDDCLRRVAGALSDALRRPGDFIARYGGEEFVSVLPDTTLDGAALIGETMRTNVNSLNLCFAQSKTVTVSIGIAGMIPDKSRTLQWLISEADRALYTAKKSGKNQVKVF</sequence>
<dbReference type="NCBIfam" id="TIGR00254">
    <property type="entry name" value="GGDEF"/>
    <property type="match status" value="1"/>
</dbReference>
<evidence type="ECO:0000256" key="1">
    <source>
        <dbReference type="ARBA" id="ARBA00012528"/>
    </source>
</evidence>
<dbReference type="EMBL" id="LNQR01000124">
    <property type="protein sequence ID" value="KWT76802.1"/>
    <property type="molecule type" value="Genomic_DNA"/>
</dbReference>
<evidence type="ECO:0000313" key="8">
    <source>
        <dbReference type="Proteomes" id="UP000060487"/>
    </source>
</evidence>
<feature type="coiled-coil region" evidence="4">
    <location>
        <begin position="129"/>
        <end position="163"/>
    </location>
</feature>
<dbReference type="SMART" id="SM00448">
    <property type="entry name" value="REC"/>
    <property type="match status" value="1"/>
</dbReference>
<dbReference type="PROSITE" id="PS50110">
    <property type="entry name" value="RESPONSE_REGULATORY"/>
    <property type="match status" value="1"/>
</dbReference>
<keyword evidence="8" id="KW-1185">Reference proteome</keyword>
<dbReference type="InterPro" id="IPR011006">
    <property type="entry name" value="CheY-like_superfamily"/>
</dbReference>